<protein>
    <recommendedName>
        <fullName evidence="3">Transposase</fullName>
    </recommendedName>
</protein>
<evidence type="ECO:0000313" key="1">
    <source>
        <dbReference type="EMBL" id="GEL50517.1"/>
    </source>
</evidence>
<dbReference type="EMBL" id="BJVR01000012">
    <property type="protein sequence ID" value="GEL50517.1"/>
    <property type="molecule type" value="Genomic_DNA"/>
</dbReference>
<proteinExistence type="predicted"/>
<sequence>MWERVLTALTADRDNAHLIIDSTIVRAHQHAATGKGGRKIRRWGVPEVD</sequence>
<evidence type="ECO:0000313" key="2">
    <source>
        <dbReference type="Proteomes" id="UP000321800"/>
    </source>
</evidence>
<gene>
    <name evidence="1" type="ORF">ATR01nite_15920</name>
</gene>
<reference evidence="1 2" key="1">
    <citation type="submission" date="2019-07" db="EMBL/GenBank/DDBJ databases">
        <title>Whole genome shotgun sequence of Acetobacter tropicalis NBRC 16470.</title>
        <authorList>
            <person name="Hosoyama A."/>
            <person name="Uohara A."/>
            <person name="Ohji S."/>
            <person name="Ichikawa N."/>
        </authorList>
    </citation>
    <scope>NUCLEOTIDE SEQUENCE [LARGE SCALE GENOMIC DNA]</scope>
    <source>
        <strain evidence="1 2">NBRC 16470</strain>
    </source>
</reference>
<accession>A0A511FNP0</accession>
<name>A0A511FNP0_9PROT</name>
<organism evidence="1 2">
    <name type="scientific">Acetobacter tropicalis</name>
    <dbReference type="NCBI Taxonomy" id="104102"/>
    <lineage>
        <taxon>Bacteria</taxon>
        <taxon>Pseudomonadati</taxon>
        <taxon>Pseudomonadota</taxon>
        <taxon>Alphaproteobacteria</taxon>
        <taxon>Acetobacterales</taxon>
        <taxon>Acetobacteraceae</taxon>
        <taxon>Acetobacter</taxon>
    </lineage>
</organism>
<evidence type="ECO:0008006" key="3">
    <source>
        <dbReference type="Google" id="ProtNLM"/>
    </source>
</evidence>
<dbReference type="Proteomes" id="UP000321800">
    <property type="component" value="Unassembled WGS sequence"/>
</dbReference>
<comment type="caution">
    <text evidence="1">The sequence shown here is derived from an EMBL/GenBank/DDBJ whole genome shotgun (WGS) entry which is preliminary data.</text>
</comment>
<dbReference type="AlphaFoldDB" id="A0A511FNP0"/>